<protein>
    <submittedName>
        <fullName evidence="6">Mg448 protein</fullName>
    </submittedName>
</protein>
<dbReference type="SUPFAM" id="SSF49749">
    <property type="entry name" value="Group II dsDNA viruses VP"/>
    <property type="match status" value="2"/>
</dbReference>
<name>A0A6N1NMI0_9VIRU</name>
<evidence type="ECO:0000259" key="5">
    <source>
        <dbReference type="Pfam" id="PF16903"/>
    </source>
</evidence>
<evidence type="ECO:0000259" key="4">
    <source>
        <dbReference type="Pfam" id="PF04451"/>
    </source>
</evidence>
<reference evidence="6" key="2">
    <citation type="journal article" date="2018" name="Nat. Commun.">
        <title>Tailed giant Tupanvirus possesses the most complete translational apparatus of the known virosphere.</title>
        <authorList>
            <person name="Abrahao J."/>
            <person name="Silva L."/>
            <person name="Silva L.S."/>
            <person name="Khalil J.Y.B."/>
            <person name="Rodrigues R."/>
            <person name="Arantes T."/>
            <person name="Assis F."/>
            <person name="Boratto P."/>
            <person name="Andrade M."/>
            <person name="Kroon E.G."/>
            <person name="Ribeiro B."/>
            <person name="Bergier I."/>
            <person name="Seligmann H."/>
            <person name="Ghigo E."/>
            <person name="Colson P."/>
            <person name="Levasseur A."/>
            <person name="Kroemer G."/>
            <person name="Raoult D."/>
            <person name="La Scola B."/>
        </authorList>
    </citation>
    <scope>NUCLEOTIDE SEQUENCE [LARGE SCALE GENOMIC DNA]</scope>
    <source>
        <strain evidence="6">Deep ocean</strain>
    </source>
</reference>
<evidence type="ECO:0000256" key="3">
    <source>
        <dbReference type="ARBA" id="ARBA00022844"/>
    </source>
</evidence>
<dbReference type="GeneID" id="80517426"/>
<dbReference type="InterPro" id="IPR007542">
    <property type="entry name" value="MCP_C"/>
</dbReference>
<dbReference type="GO" id="GO:0019028">
    <property type="term" value="C:viral capsid"/>
    <property type="evidence" value="ECO:0007669"/>
    <property type="project" value="UniProtKB-KW"/>
</dbReference>
<dbReference type="Pfam" id="PF04451">
    <property type="entry name" value="Capsid_NCLDV"/>
    <property type="match status" value="1"/>
</dbReference>
<dbReference type="InterPro" id="IPR031654">
    <property type="entry name" value="Capsid_N"/>
</dbReference>
<accession>A0A6N1NMI0</accession>
<comment type="subcellular location">
    <subcellularLocation>
        <location evidence="1">Virion</location>
    </subcellularLocation>
</comment>
<evidence type="ECO:0000256" key="2">
    <source>
        <dbReference type="ARBA" id="ARBA00022561"/>
    </source>
</evidence>
<feature type="domain" description="Major capsid protein C-terminal" evidence="4">
    <location>
        <begin position="355"/>
        <end position="566"/>
    </location>
</feature>
<dbReference type="KEGG" id="vg:80517426"/>
<dbReference type="RefSeq" id="YP_010780735.1">
    <property type="nucleotide sequence ID" value="NC_075038.1"/>
</dbReference>
<evidence type="ECO:0000256" key="1">
    <source>
        <dbReference type="ARBA" id="ARBA00004328"/>
    </source>
</evidence>
<dbReference type="EMBL" id="MF405918">
    <property type="protein sequence ID" value="QKU34117.1"/>
    <property type="molecule type" value="Genomic_DNA"/>
</dbReference>
<keyword evidence="2" id="KW-0167">Capsid protein</keyword>
<dbReference type="InterPro" id="IPR016112">
    <property type="entry name" value="VP_dsDNA_II"/>
</dbReference>
<reference evidence="6" key="1">
    <citation type="submission" date="2017-06" db="EMBL/GenBank/DDBJ databases">
        <authorList>
            <person name="Assis F.L."/>
            <person name="Abrahao J.S."/>
            <person name="Silva L."/>
            <person name="Khalil J.B."/>
            <person name="Rodrigues R."/>
            <person name="Silva L.S."/>
            <person name="Boratto P."/>
            <person name="Andrade M."/>
            <person name="Kroon E.G."/>
            <person name="Ribeiro B."/>
            <person name="Bergier I."/>
            <person name="Seligmann H."/>
            <person name="Ghigo E."/>
            <person name="Colson P."/>
            <person name="Levasseur A."/>
            <person name="Raoult D."/>
            <person name="Scola B.L."/>
        </authorList>
    </citation>
    <scope>NUCLEOTIDE SEQUENCE</scope>
    <source>
        <strain evidence="6">Deep ocean</strain>
    </source>
</reference>
<dbReference type="Gene3D" id="2.70.9.10">
    <property type="entry name" value="Adenovirus Type 2 Hexon, domain 4"/>
    <property type="match status" value="1"/>
</dbReference>
<dbReference type="InterPro" id="IPR038519">
    <property type="entry name" value="MCP_C_sf"/>
</dbReference>
<sequence>MAGGLIQLVAYGVQDLYLTGDPQITFFKVLYRRHTNFAIESVVQNFSSTANFGETVSCTISRSGDLVGRIFLFVEVPSIPKFINQVTGEEDLFKKMAWVNNLGYALIQEIYIEIGGKLIDKQYGEWMYIWSQVSNKQDRALDKMIGNLPSVYEFSNGKPGYQMYIPLEFWFCRNIGLALPLISLASSDVKLTVTFRKLEECYRIGPTHSIELLDDIVPFKEGDFIEQTTNGQSIYGYVMGFDYLQKKLYYIKIQSPNASKKTFESYQENLNTINTTNGFNPKPIQPNTQKIPREIINNTNYKNNVPYRIYNSITKTFVTPKPNTREQIEQINLYFKPQIVNSFLYVDYVYLDTEERNKFAASNHEYLIEQIQFNQEIGIKSPNVKQNLSLNHPCKAIYWVAQMDSLVGPGTINDLFNYTNSPIHYAKGDKNANNLPTNVPNYFTDVCPTINSRIDKQERFYGENLVFNAKLILNGRDRFGTRTSEYFNLVEPYEHHHRGPNPGINVYSFAMNPEQHQPSSAINMSKIDYAAMQMKLRNNINNQNTARVRSYTISYNILRIFFNLGGLAFV</sequence>
<dbReference type="Gene3D" id="2.70.9.20">
    <property type="entry name" value="Major capsid protein Vp54"/>
    <property type="match status" value="1"/>
</dbReference>
<organism evidence="6">
    <name type="scientific">Tupanvirus deep ocean</name>
    <dbReference type="NCBI Taxonomy" id="2126984"/>
    <lineage>
        <taxon>Viruses</taxon>
        <taxon>Varidnaviria</taxon>
        <taxon>Bamfordvirae</taxon>
        <taxon>Nucleocytoviricota</taxon>
        <taxon>Megaviricetes</taxon>
        <taxon>Imitervirales</taxon>
        <taxon>Mimiviridae</taxon>
        <taxon>Megamimivirinae</taxon>
        <taxon>Tupanvirus</taxon>
        <taxon>Tupanvirus altamarinense</taxon>
    </lineage>
</organism>
<dbReference type="GO" id="GO:0005198">
    <property type="term" value="F:structural molecule activity"/>
    <property type="evidence" value="ECO:0007669"/>
    <property type="project" value="InterPro"/>
</dbReference>
<keyword evidence="3" id="KW-0946">Virion</keyword>
<proteinExistence type="predicted"/>
<evidence type="ECO:0000313" key="6">
    <source>
        <dbReference type="EMBL" id="QKU34117.1"/>
    </source>
</evidence>
<feature type="domain" description="Major capsid protein N-terminal" evidence="5">
    <location>
        <begin position="25"/>
        <end position="205"/>
    </location>
</feature>
<dbReference type="Pfam" id="PF16903">
    <property type="entry name" value="Capsid_N"/>
    <property type="match status" value="1"/>
</dbReference>